<dbReference type="HAMAP" id="MF_01988">
    <property type="entry name" value="Succ_CoA_alpha"/>
    <property type="match status" value="1"/>
</dbReference>
<name>A0A7M4DLN0_9MICO</name>
<dbReference type="PIRSF" id="PIRSF001553">
    <property type="entry name" value="SucCS_alpha"/>
    <property type="match status" value="1"/>
</dbReference>
<dbReference type="PANTHER" id="PTHR11117:SF2">
    <property type="entry name" value="SUCCINATE--COA LIGASE [ADP_GDP-FORMING] SUBUNIT ALPHA, MITOCHONDRIAL"/>
    <property type="match status" value="1"/>
</dbReference>
<dbReference type="InterPro" id="IPR036291">
    <property type="entry name" value="NAD(P)-bd_dom_sf"/>
</dbReference>
<evidence type="ECO:0000256" key="1">
    <source>
        <dbReference type="ARBA" id="ARBA00022532"/>
    </source>
</evidence>
<dbReference type="NCBIfam" id="TIGR01019">
    <property type="entry name" value="sucCoAalpha"/>
    <property type="match status" value="1"/>
</dbReference>
<dbReference type="FunFam" id="3.40.50.261:FF:000006">
    <property type="entry name" value="Succinate--CoA ligase [ADP-forming] subunit alpha"/>
    <property type="match status" value="1"/>
</dbReference>
<dbReference type="NCBIfam" id="NF004230">
    <property type="entry name" value="PRK05678.1"/>
    <property type="match status" value="1"/>
</dbReference>
<dbReference type="EC" id="6.2.1.5" evidence="4"/>
<comment type="caution">
    <text evidence="9">The sequence shown here is derived from an EMBL/GenBank/DDBJ whole genome shotgun (WGS) entry which is preliminary data.</text>
</comment>
<feature type="active site" description="Tele-phosphohistidine intermediate" evidence="4 5">
    <location>
        <position position="253"/>
    </location>
</feature>
<dbReference type="GO" id="GO:0004775">
    <property type="term" value="F:succinate-CoA ligase (ADP-forming) activity"/>
    <property type="evidence" value="ECO:0007669"/>
    <property type="project" value="UniProtKB-UniRule"/>
</dbReference>
<organism evidence="9 10">
    <name type="scientific">Occultella aeris</name>
    <dbReference type="NCBI Taxonomy" id="2761496"/>
    <lineage>
        <taxon>Bacteria</taxon>
        <taxon>Bacillati</taxon>
        <taxon>Actinomycetota</taxon>
        <taxon>Actinomycetes</taxon>
        <taxon>Micrococcales</taxon>
        <taxon>Ruaniaceae</taxon>
        <taxon>Occultella</taxon>
    </lineage>
</organism>
<evidence type="ECO:0000313" key="10">
    <source>
        <dbReference type="Proteomes" id="UP000419743"/>
    </source>
</evidence>
<dbReference type="SUPFAM" id="SSF52210">
    <property type="entry name" value="Succinyl-CoA synthetase domains"/>
    <property type="match status" value="1"/>
</dbReference>
<keyword evidence="10" id="KW-1185">Reference proteome</keyword>
<gene>
    <name evidence="9" type="primary">sucD_1</name>
    <name evidence="4" type="synonym">sucD</name>
    <name evidence="9" type="ORF">HALOF300_03047</name>
</gene>
<dbReference type="FunFam" id="3.40.50.720:FF:000205">
    <property type="entry name" value="Succinate--CoA ligase [ADP-forming] subunit alpha"/>
    <property type="match status" value="1"/>
</dbReference>
<sequence length="296" mass="29847">MAIFLNETSKVIVQGMTGSEGQKHTTRMLASGTTIVGGVNPRKAGTAVDFDVDGTTTSVPVFGTVADAVATTGADVSVIFVPPAFTKDAVIEAIDAGVPLVVIITEGVPVDDTAVFYNYAASKGVRLVGPNCPGLISPGRSNVGIIPANIAGAGPIGLVSKSGTLTYQMMYELREFGFSTAIGIGGDPIIGTTHIDALEAFEADPETKVIVMIGEIGGDAEERAAAFIAEHVTKPVVGYVAGFTAPEGKTMGHAGAIVSGSSGTAEAKKVALEAAGVKVGKTPSETAALARDLLGG</sequence>
<dbReference type="InterPro" id="IPR017440">
    <property type="entry name" value="Cit_synth/succinyl-CoA_lig_AS"/>
</dbReference>
<dbReference type="SUPFAM" id="SSF51735">
    <property type="entry name" value="NAD(P)-binding Rossmann-fold domains"/>
    <property type="match status" value="1"/>
</dbReference>
<dbReference type="PROSITE" id="PS01216">
    <property type="entry name" value="SUCCINYL_COA_LIG_1"/>
    <property type="match status" value="1"/>
</dbReference>
<evidence type="ECO:0000313" key="9">
    <source>
        <dbReference type="EMBL" id="VZO38202.1"/>
    </source>
</evidence>
<dbReference type="UniPathway" id="UPA00223">
    <property type="reaction ID" value="UER00999"/>
</dbReference>
<comment type="catalytic activity">
    <reaction evidence="4">
        <text>GTP + succinate + CoA = succinyl-CoA + GDP + phosphate</text>
        <dbReference type="Rhea" id="RHEA:22120"/>
        <dbReference type="ChEBI" id="CHEBI:30031"/>
        <dbReference type="ChEBI" id="CHEBI:37565"/>
        <dbReference type="ChEBI" id="CHEBI:43474"/>
        <dbReference type="ChEBI" id="CHEBI:57287"/>
        <dbReference type="ChEBI" id="CHEBI:57292"/>
        <dbReference type="ChEBI" id="CHEBI:58189"/>
    </reaction>
</comment>
<comment type="similarity">
    <text evidence="4 6">Belongs to the succinate/malate CoA ligase alpha subunit family.</text>
</comment>
<comment type="catalytic activity">
    <reaction evidence="4 7">
        <text>succinate + ATP + CoA = succinyl-CoA + ADP + phosphate</text>
        <dbReference type="Rhea" id="RHEA:17661"/>
        <dbReference type="ChEBI" id="CHEBI:30031"/>
        <dbReference type="ChEBI" id="CHEBI:30616"/>
        <dbReference type="ChEBI" id="CHEBI:43474"/>
        <dbReference type="ChEBI" id="CHEBI:57287"/>
        <dbReference type="ChEBI" id="CHEBI:57292"/>
        <dbReference type="ChEBI" id="CHEBI:456216"/>
        <dbReference type="EC" id="6.2.1.5"/>
    </reaction>
</comment>
<proteinExistence type="inferred from homology"/>
<keyword evidence="1 4" id="KW-0816">Tricarboxylic acid cycle</keyword>
<evidence type="ECO:0000256" key="3">
    <source>
        <dbReference type="ARBA" id="ARBA00022741"/>
    </source>
</evidence>
<evidence type="ECO:0000256" key="4">
    <source>
        <dbReference type="HAMAP-Rule" id="MF_01988"/>
    </source>
</evidence>
<dbReference type="InterPro" id="IPR005811">
    <property type="entry name" value="SUCC_ACL_C"/>
</dbReference>
<dbReference type="Pfam" id="PF00549">
    <property type="entry name" value="Ligase_CoA"/>
    <property type="match status" value="1"/>
</dbReference>
<dbReference type="GO" id="GO:0000166">
    <property type="term" value="F:nucleotide binding"/>
    <property type="evidence" value="ECO:0007669"/>
    <property type="project" value="UniProtKB-KW"/>
</dbReference>
<dbReference type="SMART" id="SM00881">
    <property type="entry name" value="CoA_binding"/>
    <property type="match status" value="1"/>
</dbReference>
<feature type="binding site" evidence="4">
    <location>
        <begin position="104"/>
        <end position="106"/>
    </location>
    <ligand>
        <name>CoA</name>
        <dbReference type="ChEBI" id="CHEBI:57287"/>
    </ligand>
</feature>
<dbReference type="GO" id="GO:0005829">
    <property type="term" value="C:cytosol"/>
    <property type="evidence" value="ECO:0007669"/>
    <property type="project" value="TreeGrafter"/>
</dbReference>
<evidence type="ECO:0000256" key="7">
    <source>
        <dbReference type="RuleBase" id="RU000699"/>
    </source>
</evidence>
<dbReference type="GO" id="GO:0004776">
    <property type="term" value="F:succinate-CoA ligase (GDP-forming) activity"/>
    <property type="evidence" value="ECO:0007669"/>
    <property type="project" value="TreeGrafter"/>
</dbReference>
<dbReference type="PRINTS" id="PR01798">
    <property type="entry name" value="SCOASYNTHASE"/>
</dbReference>
<evidence type="ECO:0000256" key="5">
    <source>
        <dbReference type="PIRSR" id="PIRSR001553-1"/>
    </source>
</evidence>
<dbReference type="InterPro" id="IPR033847">
    <property type="entry name" value="Citrt_syn/SCS-alpha_CS"/>
</dbReference>
<feature type="binding site" evidence="4">
    <location>
        <begin position="17"/>
        <end position="20"/>
    </location>
    <ligand>
        <name>CoA</name>
        <dbReference type="ChEBI" id="CHEBI:57287"/>
    </ligand>
</feature>
<dbReference type="Gene3D" id="3.40.50.720">
    <property type="entry name" value="NAD(P)-binding Rossmann-like Domain"/>
    <property type="match status" value="1"/>
</dbReference>
<keyword evidence="2 4" id="KW-0436">Ligase</keyword>
<comment type="pathway">
    <text evidence="4 7">Carbohydrate metabolism; tricarboxylic acid cycle; succinate from succinyl-CoA (ligase route): step 1/1.</text>
</comment>
<keyword evidence="3 4" id="KW-0547">Nucleotide-binding</keyword>
<feature type="binding site" evidence="4">
    <location>
        <position position="167"/>
    </location>
    <ligand>
        <name>substrate</name>
        <note>ligand shared with subunit beta</note>
    </ligand>
</feature>
<protein>
    <recommendedName>
        <fullName evidence="4">Succinate--CoA ligase [ADP-forming] subunit alpha</fullName>
        <ecNumber evidence="4">6.2.1.5</ecNumber>
    </recommendedName>
    <alternativeName>
        <fullName evidence="4">Succinyl-CoA synthetase subunit alpha</fullName>
        <shortName evidence="4">SCS-alpha</shortName>
    </alternativeName>
</protein>
<feature type="domain" description="CoA-binding" evidence="8">
    <location>
        <begin position="4"/>
        <end position="108"/>
    </location>
</feature>
<comment type="subunit">
    <text evidence="4 7">Heterotetramer of two alpha and two beta subunits.</text>
</comment>
<evidence type="ECO:0000256" key="6">
    <source>
        <dbReference type="RuleBase" id="RU000677"/>
    </source>
</evidence>
<dbReference type="InterPro" id="IPR005810">
    <property type="entry name" value="CoA_lig_alpha"/>
</dbReference>
<dbReference type="Proteomes" id="UP000419743">
    <property type="component" value="Unassembled WGS sequence"/>
</dbReference>
<dbReference type="InterPro" id="IPR003781">
    <property type="entry name" value="CoA-bd"/>
</dbReference>
<dbReference type="PROSITE" id="PS00399">
    <property type="entry name" value="SUCCINYL_COA_LIG_2"/>
    <property type="match status" value="1"/>
</dbReference>
<reference evidence="9 10" key="1">
    <citation type="submission" date="2019-11" db="EMBL/GenBank/DDBJ databases">
        <authorList>
            <person name="Criscuolo A."/>
        </authorList>
    </citation>
    <scope>NUCLEOTIDE SEQUENCE [LARGE SCALE GENOMIC DNA]</scope>
    <source>
        <strain evidence="9">CIP111667</strain>
    </source>
</reference>
<evidence type="ECO:0000256" key="2">
    <source>
        <dbReference type="ARBA" id="ARBA00022598"/>
    </source>
</evidence>
<dbReference type="Pfam" id="PF02629">
    <property type="entry name" value="CoA_binding"/>
    <property type="match status" value="1"/>
</dbReference>
<dbReference type="GO" id="GO:0006099">
    <property type="term" value="P:tricarboxylic acid cycle"/>
    <property type="evidence" value="ECO:0007669"/>
    <property type="project" value="UniProtKB-UniRule"/>
</dbReference>
<dbReference type="AlphaFoldDB" id="A0A7M4DLN0"/>
<evidence type="ECO:0000259" key="8">
    <source>
        <dbReference type="SMART" id="SM00881"/>
    </source>
</evidence>
<dbReference type="Gene3D" id="3.40.50.261">
    <property type="entry name" value="Succinyl-CoA synthetase domains"/>
    <property type="match status" value="1"/>
</dbReference>
<comment type="function">
    <text evidence="4 7">Succinyl-CoA synthetase functions in the citric acid cycle (TCA), coupling the hydrolysis of succinyl-CoA to the synthesis of either ATP or GTP and thus represents the only step of substrate-level phosphorylation in the TCA. The alpha subunit of the enzyme binds the substrates coenzyme A and phosphate, while succinate binding and nucleotide specificity is provided by the beta subunit.</text>
</comment>
<feature type="binding site" evidence="4">
    <location>
        <position position="43"/>
    </location>
    <ligand>
        <name>CoA</name>
        <dbReference type="ChEBI" id="CHEBI:57287"/>
    </ligand>
</feature>
<dbReference type="RefSeq" id="WP_154793006.1">
    <property type="nucleotide sequence ID" value="NZ_CACRYJ010000046.1"/>
</dbReference>
<accession>A0A7M4DLN0</accession>
<dbReference type="GO" id="GO:0009361">
    <property type="term" value="C:succinate-CoA ligase complex (ADP-forming)"/>
    <property type="evidence" value="ECO:0007669"/>
    <property type="project" value="TreeGrafter"/>
</dbReference>
<dbReference type="EMBL" id="CACRYJ010000046">
    <property type="protein sequence ID" value="VZO38202.1"/>
    <property type="molecule type" value="Genomic_DNA"/>
</dbReference>
<dbReference type="PANTHER" id="PTHR11117">
    <property type="entry name" value="SUCCINYL-COA LIGASE SUBUNIT ALPHA"/>
    <property type="match status" value="1"/>
</dbReference>
<dbReference type="InterPro" id="IPR016102">
    <property type="entry name" value="Succinyl-CoA_synth-like"/>
</dbReference>